<dbReference type="AlphaFoldDB" id="A0A9D9EC09"/>
<dbReference type="PANTHER" id="PTHR30473">
    <property type="entry name" value="PROTEIN PHOH"/>
    <property type="match status" value="1"/>
</dbReference>
<evidence type="ECO:0000256" key="4">
    <source>
        <dbReference type="ARBA" id="ARBA00022741"/>
    </source>
</evidence>
<dbReference type="InterPro" id="IPR027417">
    <property type="entry name" value="P-loop_NTPase"/>
</dbReference>
<dbReference type="Proteomes" id="UP000823633">
    <property type="component" value="Unassembled WGS sequence"/>
</dbReference>
<evidence type="ECO:0000256" key="1">
    <source>
        <dbReference type="ARBA" id="ARBA00004496"/>
    </source>
</evidence>
<dbReference type="GO" id="GO:0005524">
    <property type="term" value="F:ATP binding"/>
    <property type="evidence" value="ECO:0007669"/>
    <property type="project" value="UniProtKB-KW"/>
</dbReference>
<dbReference type="InterPro" id="IPR051451">
    <property type="entry name" value="PhoH2-like"/>
</dbReference>
<name>A0A9D9EC09_9SPIR</name>
<comment type="subcellular location">
    <subcellularLocation>
        <location evidence="1">Cytoplasm</location>
    </subcellularLocation>
</comment>
<sequence length="309" mass="34790">MTVYFKDMAQMEKLLGINDSNLAYLEFLYGGELHSKGNRLSGSRDQTRFPAFVERLQRLAEDRVEPFSEAELYMEWKALDEEEEGPERQGISVAGRTLWPKSRRQKEYIAALEEKQIVFATGPAGTGKTFIAIGYALSEVLSGRRQKLVLTRPVVEAGESLGFLPGDLAQKLNPYLKPLYDSMEYFISPFQIRRMEEAGQIEISPLAYMRGRSLNRSIVILDEAQNTTRGQMKMFLTRLGEDSKAIVTGDLSQIDLPPKTGSGLVEALSILHDIEGLAVVQFNGADIIRSRLVKAIIACYQGQEDEKWR</sequence>
<dbReference type="EMBL" id="JADIMU010000054">
    <property type="protein sequence ID" value="MBO8443720.1"/>
    <property type="molecule type" value="Genomic_DNA"/>
</dbReference>
<dbReference type="PANTHER" id="PTHR30473:SF1">
    <property type="entry name" value="PHOH-LIKE PROTEIN"/>
    <property type="match status" value="1"/>
</dbReference>
<dbReference type="SUPFAM" id="SSF52540">
    <property type="entry name" value="P-loop containing nucleoside triphosphate hydrolases"/>
    <property type="match status" value="1"/>
</dbReference>
<reference evidence="8" key="1">
    <citation type="submission" date="2020-10" db="EMBL/GenBank/DDBJ databases">
        <authorList>
            <person name="Gilroy R."/>
        </authorList>
    </citation>
    <scope>NUCLEOTIDE SEQUENCE</scope>
    <source>
        <strain evidence="8">11167</strain>
    </source>
</reference>
<evidence type="ECO:0000313" key="8">
    <source>
        <dbReference type="EMBL" id="MBO8443720.1"/>
    </source>
</evidence>
<evidence type="ECO:0000256" key="5">
    <source>
        <dbReference type="ARBA" id="ARBA00022840"/>
    </source>
</evidence>
<evidence type="ECO:0000256" key="2">
    <source>
        <dbReference type="ARBA" id="ARBA00010393"/>
    </source>
</evidence>
<keyword evidence="5" id="KW-0067">ATP-binding</keyword>
<keyword evidence="3" id="KW-0963">Cytoplasm</keyword>
<organism evidence="8 9">
    <name type="scientific">Candidatus Aphodenecus pullistercoris</name>
    <dbReference type="NCBI Taxonomy" id="2840669"/>
    <lineage>
        <taxon>Bacteria</taxon>
        <taxon>Pseudomonadati</taxon>
        <taxon>Spirochaetota</taxon>
        <taxon>Spirochaetia</taxon>
        <taxon>Spirochaetales</taxon>
        <taxon>Candidatus Aphodenecus</taxon>
    </lineage>
</organism>
<keyword evidence="4" id="KW-0547">Nucleotide-binding</keyword>
<gene>
    <name evidence="8" type="ORF">IAC42_08225</name>
</gene>
<evidence type="ECO:0000313" key="9">
    <source>
        <dbReference type="Proteomes" id="UP000823633"/>
    </source>
</evidence>
<dbReference type="GO" id="GO:0005829">
    <property type="term" value="C:cytosol"/>
    <property type="evidence" value="ECO:0007669"/>
    <property type="project" value="TreeGrafter"/>
</dbReference>
<dbReference type="Gene3D" id="3.40.50.300">
    <property type="entry name" value="P-loop containing nucleotide triphosphate hydrolases"/>
    <property type="match status" value="1"/>
</dbReference>
<comment type="caution">
    <text evidence="8">The sequence shown here is derived from an EMBL/GenBank/DDBJ whole genome shotgun (WGS) entry which is preliminary data.</text>
</comment>
<reference evidence="8" key="2">
    <citation type="journal article" date="2021" name="PeerJ">
        <title>Extensive microbial diversity within the chicken gut microbiome revealed by metagenomics and culture.</title>
        <authorList>
            <person name="Gilroy R."/>
            <person name="Ravi A."/>
            <person name="Getino M."/>
            <person name="Pursley I."/>
            <person name="Horton D.L."/>
            <person name="Alikhan N.F."/>
            <person name="Baker D."/>
            <person name="Gharbi K."/>
            <person name="Hall N."/>
            <person name="Watson M."/>
            <person name="Adriaenssens E.M."/>
            <person name="Foster-Nyarko E."/>
            <person name="Jarju S."/>
            <person name="Secka A."/>
            <person name="Antonio M."/>
            <person name="Oren A."/>
            <person name="Chaudhuri R.R."/>
            <person name="La Ragione R."/>
            <person name="Hildebrand F."/>
            <person name="Pallen M.J."/>
        </authorList>
    </citation>
    <scope>NUCLEOTIDE SEQUENCE</scope>
    <source>
        <strain evidence="8">11167</strain>
    </source>
</reference>
<dbReference type="FunFam" id="3.40.50.300:FF:000013">
    <property type="entry name" value="PhoH family ATPase"/>
    <property type="match status" value="1"/>
</dbReference>
<evidence type="ECO:0000256" key="3">
    <source>
        <dbReference type="ARBA" id="ARBA00022490"/>
    </source>
</evidence>
<evidence type="ECO:0000259" key="7">
    <source>
        <dbReference type="Pfam" id="PF02562"/>
    </source>
</evidence>
<protein>
    <recommendedName>
        <fullName evidence="6">PhoH-like protein</fullName>
    </recommendedName>
</protein>
<dbReference type="InterPro" id="IPR003714">
    <property type="entry name" value="PhoH"/>
</dbReference>
<dbReference type="Pfam" id="PF02562">
    <property type="entry name" value="PhoH"/>
    <property type="match status" value="1"/>
</dbReference>
<accession>A0A9D9EC09</accession>
<proteinExistence type="inferred from homology"/>
<evidence type="ECO:0000256" key="6">
    <source>
        <dbReference type="ARBA" id="ARBA00039970"/>
    </source>
</evidence>
<feature type="domain" description="PhoH-like protein" evidence="7">
    <location>
        <begin position="99"/>
        <end position="301"/>
    </location>
</feature>
<comment type="similarity">
    <text evidence="2">Belongs to the PhoH family.</text>
</comment>